<evidence type="ECO:0008006" key="3">
    <source>
        <dbReference type="Google" id="ProtNLM"/>
    </source>
</evidence>
<protein>
    <recommendedName>
        <fullName evidence="3">SMP-30/Gluconolactonase/LRE-like region domain-containing protein</fullName>
    </recommendedName>
</protein>
<accession>A0AAW9RJQ3</accession>
<dbReference type="RefSeq" id="WP_354695085.1">
    <property type="nucleotide sequence ID" value="NZ_JAZHOG010000005.1"/>
</dbReference>
<comment type="caution">
    <text evidence="1">The sequence shown here is derived from an EMBL/GenBank/DDBJ whole genome shotgun (WGS) entry which is preliminary data.</text>
</comment>
<dbReference type="AlphaFoldDB" id="A0AAW9RJQ3"/>
<dbReference type="Proteomes" id="UP001359886">
    <property type="component" value="Unassembled WGS sequence"/>
</dbReference>
<organism evidence="1 2">
    <name type="scientific">Elongatibacter sediminis</name>
    <dbReference type="NCBI Taxonomy" id="3119006"/>
    <lineage>
        <taxon>Bacteria</taxon>
        <taxon>Pseudomonadati</taxon>
        <taxon>Pseudomonadota</taxon>
        <taxon>Gammaproteobacteria</taxon>
        <taxon>Chromatiales</taxon>
        <taxon>Wenzhouxiangellaceae</taxon>
        <taxon>Elongatibacter</taxon>
    </lineage>
</organism>
<dbReference type="InterPro" id="IPR015943">
    <property type="entry name" value="WD40/YVTN_repeat-like_dom_sf"/>
</dbReference>
<gene>
    <name evidence="1" type="ORF">V3330_09005</name>
</gene>
<evidence type="ECO:0000313" key="2">
    <source>
        <dbReference type="Proteomes" id="UP001359886"/>
    </source>
</evidence>
<reference evidence="1 2" key="1">
    <citation type="submission" date="2024-02" db="EMBL/GenBank/DDBJ databases">
        <title>A novel Wenzhouxiangellaceae bacterium, isolated from coastal sediments.</title>
        <authorList>
            <person name="Du Z.-J."/>
            <person name="Ye Y.-Q."/>
            <person name="Zhang X.-Y."/>
        </authorList>
    </citation>
    <scope>NUCLEOTIDE SEQUENCE [LARGE SCALE GENOMIC DNA]</scope>
    <source>
        <strain evidence="1 2">CH-27</strain>
    </source>
</reference>
<dbReference type="EMBL" id="JAZHOG010000005">
    <property type="protein sequence ID" value="MEJ8567761.1"/>
    <property type="molecule type" value="Genomic_DNA"/>
</dbReference>
<sequence length="265" mass="28868">MNLRSGEGEVLVPAEPGFDLFTDCYKLGMRVDRRSNYLFVAGCQNGNAYVFDADSGEELMQYQLAPELSTVINDLTITRDAVYFTDSFQPFLYRLPLGPGGRLPAHADAATVIPLSDDFINADPFCCAGNGIVSTPDGKTLVVGHSNNAQLFKVDPATGDSVEIIVDPPLSGFLDGIALHDNVLFIMTPSFGPEPEMVQVVVLDDDLLTGQRVGFLTDDSLDGVASGGIFGDSIYVNNARYFDFPQPDTEYWVTRLNLFDIQSDN</sequence>
<keyword evidence="2" id="KW-1185">Reference proteome</keyword>
<evidence type="ECO:0000313" key="1">
    <source>
        <dbReference type="EMBL" id="MEJ8567761.1"/>
    </source>
</evidence>
<proteinExistence type="predicted"/>
<dbReference type="SUPFAM" id="SSF63829">
    <property type="entry name" value="Calcium-dependent phosphotriesterase"/>
    <property type="match status" value="1"/>
</dbReference>
<dbReference type="Gene3D" id="2.130.10.10">
    <property type="entry name" value="YVTN repeat-like/Quinoprotein amine dehydrogenase"/>
    <property type="match status" value="1"/>
</dbReference>
<name>A0AAW9RJQ3_9GAMM</name>